<keyword evidence="3" id="KW-1185">Reference proteome</keyword>
<name>A0A1L7X226_9HELO</name>
<evidence type="ECO:0000313" key="2">
    <source>
        <dbReference type="EMBL" id="CZR59029.1"/>
    </source>
</evidence>
<sequence>MADFDGIEEMHRIMDDDELRWEFEAYQADQGPAIPSNQESSGSTGTMTDSDGVDRNLDLDYDTIEKRLQIWKAGGQWTGTSMMDLSRSEFDASPPWKNRETAAKMRTYDVQELGPLIQCPKGGMTLMVDDINSMVFGISAYAINYHMAAWSSFVHSDSTFNKSGILQNVRYDIPMASGYQERAGMMTAVHQTLATVEGLERGRGLAKWYILIVPGGSGTLRAINFLTKVCLDWAPSNRRNRRNRSSFNPRADVLIDFGQLHANMMFAIESLEAKGARVLLPLRSRLQD</sequence>
<gene>
    <name evidence="2" type="ORF">PAC_08921</name>
</gene>
<dbReference type="EMBL" id="FJOG01000013">
    <property type="protein sequence ID" value="CZR59029.1"/>
    <property type="molecule type" value="Genomic_DNA"/>
</dbReference>
<proteinExistence type="predicted"/>
<feature type="region of interest" description="Disordered" evidence="1">
    <location>
        <begin position="29"/>
        <end position="54"/>
    </location>
</feature>
<evidence type="ECO:0000256" key="1">
    <source>
        <dbReference type="SAM" id="MobiDB-lite"/>
    </source>
</evidence>
<reference evidence="2 3" key="1">
    <citation type="submission" date="2016-03" db="EMBL/GenBank/DDBJ databases">
        <authorList>
            <person name="Ploux O."/>
        </authorList>
    </citation>
    <scope>NUCLEOTIDE SEQUENCE [LARGE SCALE GENOMIC DNA]</scope>
    <source>
        <strain evidence="2 3">UAMH 11012</strain>
    </source>
</reference>
<organism evidence="2 3">
    <name type="scientific">Phialocephala subalpina</name>
    <dbReference type="NCBI Taxonomy" id="576137"/>
    <lineage>
        <taxon>Eukaryota</taxon>
        <taxon>Fungi</taxon>
        <taxon>Dikarya</taxon>
        <taxon>Ascomycota</taxon>
        <taxon>Pezizomycotina</taxon>
        <taxon>Leotiomycetes</taxon>
        <taxon>Helotiales</taxon>
        <taxon>Mollisiaceae</taxon>
        <taxon>Phialocephala</taxon>
        <taxon>Phialocephala fortinii species complex</taxon>
    </lineage>
</organism>
<dbReference type="AlphaFoldDB" id="A0A1L7X226"/>
<dbReference type="Proteomes" id="UP000184330">
    <property type="component" value="Unassembled WGS sequence"/>
</dbReference>
<evidence type="ECO:0000313" key="3">
    <source>
        <dbReference type="Proteomes" id="UP000184330"/>
    </source>
</evidence>
<protein>
    <submittedName>
        <fullName evidence="2">Uncharacterized protein</fullName>
    </submittedName>
</protein>
<feature type="compositionally biased region" description="Low complexity" evidence="1">
    <location>
        <begin position="40"/>
        <end position="50"/>
    </location>
</feature>
<accession>A0A1L7X226</accession>